<dbReference type="AlphaFoldDB" id="A0AAD9AJF8"/>
<dbReference type="Proteomes" id="UP001243330">
    <property type="component" value="Unassembled WGS sequence"/>
</dbReference>
<evidence type="ECO:0000313" key="3">
    <source>
        <dbReference type="Proteomes" id="UP001243330"/>
    </source>
</evidence>
<comment type="caution">
    <text evidence="2">The sequence shown here is derived from an EMBL/GenBank/DDBJ whole genome shotgun (WGS) entry which is preliminary data.</text>
</comment>
<sequence>MTAYCYQPLSHQRAIRLIILHLSHEEEAPLSCSLVETSLDQPEDYYALSYTWGGETPSQPMFVHEDAASGAFGSSTSAILITPNCAAALRKLRKLVQRAGTGVWVDAVCINQAETEEKNVQVSMMADIYRQAKFVIVWLGEQWAPKDIKTISFLSHRRLDWIEDLRKPPTSGFETKLEKDLKFWVSDMASRIFVKACRDKKSLQHWCNAPYWTRAWTLQEVAHVNVKVLCQDSQVIGLNLVYKALDMFGNVHGNTRSEMVFHQDVFHRANNPRAVKVFRDLQLYRAADFISMKASDPRDKVFALRFLYPHTFGNVEVDYNRSTASIFTEATKYMLQGHESSNIVYEASRWTALKDLPSWAVDWAGNDIPELFWNYRSLAFMFKPSGTSHYWCRFSEDNRKLYMEGRIIGEVDNAHIGPRLYHPSEPEAKDRRTCSPAVANAVLGAISVWISELSAPNAKDSRNKPVTSPDQTRRMQSFTSLISLISFESRALRLIRKPRAVKIKYWKASQDEDFADYFRTGRVFFTTKGTCGIDPCGLEPGDLICVFAGLTLPFVVRPQGSSFVLVGPSIIDGVMEGEYWPEDESDLTEFEFI</sequence>
<dbReference type="PANTHER" id="PTHR24148:SF73">
    <property type="entry name" value="HET DOMAIN PROTEIN (AFU_ORTHOLOGUE AFUA_8G01020)"/>
    <property type="match status" value="1"/>
</dbReference>
<dbReference type="Pfam" id="PF26639">
    <property type="entry name" value="Het-6_barrel"/>
    <property type="match status" value="1"/>
</dbReference>
<feature type="domain" description="Heterokaryon incompatibility" evidence="1">
    <location>
        <begin position="45"/>
        <end position="220"/>
    </location>
</feature>
<evidence type="ECO:0000259" key="1">
    <source>
        <dbReference type="Pfam" id="PF06985"/>
    </source>
</evidence>
<name>A0AAD9AJF8_9PEZI</name>
<proteinExistence type="predicted"/>
<dbReference type="PANTHER" id="PTHR24148">
    <property type="entry name" value="ANKYRIN REPEAT DOMAIN-CONTAINING PROTEIN 39 HOMOLOG-RELATED"/>
    <property type="match status" value="1"/>
</dbReference>
<organism evidence="2 3">
    <name type="scientific">Colletotrichum chrysophilum</name>
    <dbReference type="NCBI Taxonomy" id="1836956"/>
    <lineage>
        <taxon>Eukaryota</taxon>
        <taxon>Fungi</taxon>
        <taxon>Dikarya</taxon>
        <taxon>Ascomycota</taxon>
        <taxon>Pezizomycotina</taxon>
        <taxon>Sordariomycetes</taxon>
        <taxon>Hypocreomycetidae</taxon>
        <taxon>Glomerellales</taxon>
        <taxon>Glomerellaceae</taxon>
        <taxon>Colletotrichum</taxon>
        <taxon>Colletotrichum gloeosporioides species complex</taxon>
    </lineage>
</organism>
<keyword evidence="3" id="KW-1185">Reference proteome</keyword>
<accession>A0AAD9AJF8</accession>
<evidence type="ECO:0000313" key="2">
    <source>
        <dbReference type="EMBL" id="KAK1846634.1"/>
    </source>
</evidence>
<dbReference type="InterPro" id="IPR010730">
    <property type="entry name" value="HET"/>
</dbReference>
<dbReference type="EMBL" id="JAQOWY010000229">
    <property type="protein sequence ID" value="KAK1846634.1"/>
    <property type="molecule type" value="Genomic_DNA"/>
</dbReference>
<dbReference type="InterPro" id="IPR052895">
    <property type="entry name" value="HetReg/Transcr_Mod"/>
</dbReference>
<dbReference type="Pfam" id="PF06985">
    <property type="entry name" value="HET"/>
    <property type="match status" value="1"/>
</dbReference>
<reference evidence="2" key="1">
    <citation type="submission" date="2023-01" db="EMBL/GenBank/DDBJ databases">
        <title>Colletotrichum chrysophilum M932 genome sequence.</title>
        <authorList>
            <person name="Baroncelli R."/>
        </authorList>
    </citation>
    <scope>NUCLEOTIDE SEQUENCE</scope>
    <source>
        <strain evidence="2">M932</strain>
    </source>
</reference>
<gene>
    <name evidence="2" type="ORF">CCHR01_10734</name>
</gene>
<protein>
    <submittedName>
        <fullName evidence="2">HET domain-containing protein</fullName>
    </submittedName>
</protein>